<proteinExistence type="predicted"/>
<keyword evidence="2" id="KW-0547">Nucleotide-binding</keyword>
<dbReference type="InterPro" id="IPR003439">
    <property type="entry name" value="ABC_transporter-like_ATP-bd"/>
</dbReference>
<dbReference type="Gene3D" id="3.40.50.300">
    <property type="entry name" value="P-loop containing nucleotide triphosphate hydrolases"/>
    <property type="match status" value="1"/>
</dbReference>
<dbReference type="InterPro" id="IPR027417">
    <property type="entry name" value="P-loop_NTPase"/>
</dbReference>
<name>A0A8J6LS79_9FIRM</name>
<sequence>MNQFEFTLSGITKSYGSLQVLAGLSLTVKTNSIVALLGPSGCGKTTLLSIIAGLKKPDQGQVTGVDNKPISYLFQEPRLLDWLTVAENLAFVLKDHIPRSELTGRINYYLEQMAIAAYRDAYPRKLSGGQQQRVAIARALAYPSRLLLMDEPFKSLDLSLKWALMTRFLQLWAADPRTVVFVTHDPKEALLLADEVYVLSPKPTVVKSHHVINLPRPERKPTALPLLQLEQRISADLIGEEETLTGYPRPSSP</sequence>
<evidence type="ECO:0000259" key="4">
    <source>
        <dbReference type="PROSITE" id="PS50893"/>
    </source>
</evidence>
<dbReference type="PANTHER" id="PTHR42788:SF13">
    <property type="entry name" value="ALIPHATIC SULFONATES IMPORT ATP-BINDING PROTEIN SSUB"/>
    <property type="match status" value="1"/>
</dbReference>
<organism evidence="5 6">
    <name type="scientific">Capillibacterium thermochitinicola</name>
    <dbReference type="NCBI Taxonomy" id="2699427"/>
    <lineage>
        <taxon>Bacteria</taxon>
        <taxon>Bacillati</taxon>
        <taxon>Bacillota</taxon>
        <taxon>Capillibacterium</taxon>
    </lineage>
</organism>
<evidence type="ECO:0000256" key="1">
    <source>
        <dbReference type="ARBA" id="ARBA00022448"/>
    </source>
</evidence>
<keyword evidence="3 5" id="KW-0067">ATP-binding</keyword>
<dbReference type="PROSITE" id="PS50893">
    <property type="entry name" value="ABC_TRANSPORTER_2"/>
    <property type="match status" value="1"/>
</dbReference>
<dbReference type="GO" id="GO:0016887">
    <property type="term" value="F:ATP hydrolysis activity"/>
    <property type="evidence" value="ECO:0007669"/>
    <property type="project" value="InterPro"/>
</dbReference>
<dbReference type="InterPro" id="IPR003593">
    <property type="entry name" value="AAA+_ATPase"/>
</dbReference>
<comment type="caution">
    <text evidence="5">The sequence shown here is derived from an EMBL/GenBank/DDBJ whole genome shotgun (WGS) entry which is preliminary data.</text>
</comment>
<dbReference type="RefSeq" id="WP_181339554.1">
    <property type="nucleotide sequence ID" value="NZ_JAAKDE010000012.1"/>
</dbReference>
<keyword evidence="1" id="KW-0813">Transport</keyword>
<evidence type="ECO:0000313" key="6">
    <source>
        <dbReference type="Proteomes" id="UP000657177"/>
    </source>
</evidence>
<feature type="domain" description="ABC transporter" evidence="4">
    <location>
        <begin position="6"/>
        <end position="226"/>
    </location>
</feature>
<reference evidence="5" key="1">
    <citation type="submission" date="2020-06" db="EMBL/GenBank/DDBJ databases">
        <title>Novel chitinolytic bacterium.</title>
        <authorList>
            <person name="Ungkulpasvich U."/>
            <person name="Kosugi A."/>
            <person name="Uke A."/>
        </authorList>
    </citation>
    <scope>NUCLEOTIDE SEQUENCE</scope>
    <source>
        <strain evidence="5">UUS1-1</strain>
    </source>
</reference>
<dbReference type="SMART" id="SM00382">
    <property type="entry name" value="AAA"/>
    <property type="match status" value="1"/>
</dbReference>
<protein>
    <submittedName>
        <fullName evidence="5">ABC transporter ATP-binding protein</fullName>
    </submittedName>
</protein>
<dbReference type="InterPro" id="IPR050166">
    <property type="entry name" value="ABC_transporter_ATP-bind"/>
</dbReference>
<gene>
    <name evidence="5" type="ORF">G5B42_06015</name>
</gene>
<dbReference type="SUPFAM" id="SSF52540">
    <property type="entry name" value="P-loop containing nucleoside triphosphate hydrolases"/>
    <property type="match status" value="1"/>
</dbReference>
<dbReference type="EMBL" id="JAAKDE010000012">
    <property type="protein sequence ID" value="MBA2133097.1"/>
    <property type="molecule type" value="Genomic_DNA"/>
</dbReference>
<dbReference type="PANTHER" id="PTHR42788">
    <property type="entry name" value="TAURINE IMPORT ATP-BINDING PROTEIN-RELATED"/>
    <property type="match status" value="1"/>
</dbReference>
<dbReference type="Proteomes" id="UP000657177">
    <property type="component" value="Unassembled WGS sequence"/>
</dbReference>
<dbReference type="AlphaFoldDB" id="A0A8J6LS79"/>
<evidence type="ECO:0000256" key="3">
    <source>
        <dbReference type="ARBA" id="ARBA00022840"/>
    </source>
</evidence>
<dbReference type="InterPro" id="IPR017871">
    <property type="entry name" value="ABC_transporter-like_CS"/>
</dbReference>
<dbReference type="Pfam" id="PF00005">
    <property type="entry name" value="ABC_tran"/>
    <property type="match status" value="1"/>
</dbReference>
<accession>A0A8J6LS79</accession>
<dbReference type="PROSITE" id="PS00211">
    <property type="entry name" value="ABC_TRANSPORTER_1"/>
    <property type="match status" value="1"/>
</dbReference>
<evidence type="ECO:0000313" key="5">
    <source>
        <dbReference type="EMBL" id="MBA2133097.1"/>
    </source>
</evidence>
<dbReference type="GO" id="GO:0005524">
    <property type="term" value="F:ATP binding"/>
    <property type="evidence" value="ECO:0007669"/>
    <property type="project" value="UniProtKB-KW"/>
</dbReference>
<keyword evidence="6" id="KW-1185">Reference proteome</keyword>
<evidence type="ECO:0000256" key="2">
    <source>
        <dbReference type="ARBA" id="ARBA00022741"/>
    </source>
</evidence>